<proteinExistence type="predicted"/>
<feature type="non-terminal residue" evidence="2">
    <location>
        <position position="1"/>
    </location>
</feature>
<organism evidence="2 3">
    <name type="scientific">Duganella vulcania</name>
    <dbReference type="NCBI Taxonomy" id="2692166"/>
    <lineage>
        <taxon>Bacteria</taxon>
        <taxon>Pseudomonadati</taxon>
        <taxon>Pseudomonadota</taxon>
        <taxon>Betaproteobacteria</taxon>
        <taxon>Burkholderiales</taxon>
        <taxon>Oxalobacteraceae</taxon>
        <taxon>Telluria group</taxon>
        <taxon>Duganella</taxon>
    </lineage>
</organism>
<feature type="transmembrane region" description="Helical" evidence="1">
    <location>
        <begin position="6"/>
        <end position="33"/>
    </location>
</feature>
<protein>
    <submittedName>
        <fullName evidence="2">Uncharacterized protein</fullName>
    </submittedName>
</protein>
<dbReference type="AlphaFoldDB" id="A0A845H1V0"/>
<dbReference type="Proteomes" id="UP000447355">
    <property type="component" value="Unassembled WGS sequence"/>
</dbReference>
<keyword evidence="1" id="KW-1133">Transmembrane helix</keyword>
<reference evidence="2" key="1">
    <citation type="submission" date="2019-12" db="EMBL/GenBank/DDBJ databases">
        <title>Novel species isolated from a subtropical stream in China.</title>
        <authorList>
            <person name="Lu H."/>
        </authorList>
    </citation>
    <scope>NUCLEOTIDE SEQUENCE [LARGE SCALE GENOMIC DNA]</scope>
    <source>
        <strain evidence="2">FT81W</strain>
    </source>
</reference>
<dbReference type="EMBL" id="WWCX01000156">
    <property type="protein sequence ID" value="MYM98847.1"/>
    <property type="molecule type" value="Genomic_DNA"/>
</dbReference>
<accession>A0A845H1V0</accession>
<evidence type="ECO:0000313" key="2">
    <source>
        <dbReference type="EMBL" id="MYM98847.1"/>
    </source>
</evidence>
<comment type="caution">
    <text evidence="2">The sequence shown here is derived from an EMBL/GenBank/DDBJ whole genome shotgun (WGS) entry which is preliminary data.</text>
</comment>
<name>A0A845H1V0_9BURK</name>
<keyword evidence="1" id="KW-0812">Transmembrane</keyword>
<sequence length="63" mass="6566">RGLGPAPALALLCGGLCGAGVTALLVVGAPQLLGPRVLQMLVRFSPPLPRRLINYMNVACDKR</sequence>
<evidence type="ECO:0000256" key="1">
    <source>
        <dbReference type="SAM" id="Phobius"/>
    </source>
</evidence>
<evidence type="ECO:0000313" key="3">
    <source>
        <dbReference type="Proteomes" id="UP000447355"/>
    </source>
</evidence>
<gene>
    <name evidence="2" type="ORF">GTP90_33895</name>
</gene>
<keyword evidence="1" id="KW-0472">Membrane</keyword>